<evidence type="ECO:0000259" key="2">
    <source>
        <dbReference type="PROSITE" id="PS51029"/>
    </source>
</evidence>
<feature type="region of interest" description="Disordered" evidence="1">
    <location>
        <begin position="1234"/>
        <end position="1279"/>
    </location>
</feature>
<evidence type="ECO:0000313" key="3">
    <source>
        <dbReference type="EnsemblMetazoa" id="XP_044317096.1"/>
    </source>
</evidence>
<dbReference type="Pfam" id="PF10545">
    <property type="entry name" value="MADF_DNA_bdg"/>
    <property type="match status" value="2"/>
</dbReference>
<feature type="compositionally biased region" description="Pro residues" evidence="1">
    <location>
        <begin position="1238"/>
        <end position="1254"/>
    </location>
</feature>
<dbReference type="PANTHER" id="PTHR12243">
    <property type="entry name" value="MADF DOMAIN TRANSCRIPTION FACTOR"/>
    <property type="match status" value="1"/>
</dbReference>
<organism evidence="3 4">
    <name type="scientific">Drosophila rhopaloa</name>
    <name type="common">Fruit fly</name>
    <dbReference type="NCBI Taxonomy" id="1041015"/>
    <lineage>
        <taxon>Eukaryota</taxon>
        <taxon>Metazoa</taxon>
        <taxon>Ecdysozoa</taxon>
        <taxon>Arthropoda</taxon>
        <taxon>Hexapoda</taxon>
        <taxon>Insecta</taxon>
        <taxon>Pterygota</taxon>
        <taxon>Neoptera</taxon>
        <taxon>Endopterygota</taxon>
        <taxon>Diptera</taxon>
        <taxon>Brachycera</taxon>
        <taxon>Muscomorpha</taxon>
        <taxon>Ephydroidea</taxon>
        <taxon>Drosophilidae</taxon>
        <taxon>Drosophila</taxon>
        <taxon>Sophophora</taxon>
    </lineage>
</organism>
<feature type="region of interest" description="Disordered" evidence="1">
    <location>
        <begin position="793"/>
        <end position="813"/>
    </location>
</feature>
<feature type="domain" description="MADF" evidence="2">
    <location>
        <begin position="213"/>
        <end position="295"/>
    </location>
</feature>
<dbReference type="PROSITE" id="PS51029">
    <property type="entry name" value="MADF"/>
    <property type="match status" value="2"/>
</dbReference>
<feature type="domain" description="MADF" evidence="2">
    <location>
        <begin position="60"/>
        <end position="155"/>
    </location>
</feature>
<protein>
    <recommendedName>
        <fullName evidence="2">MADF domain-containing protein</fullName>
    </recommendedName>
</protein>
<proteinExistence type="predicted"/>
<reference evidence="4" key="1">
    <citation type="journal article" date="2021" name="Elife">
        <title>Highly contiguous assemblies of 101 drosophilid genomes.</title>
        <authorList>
            <person name="Kim B.Y."/>
            <person name="Wang J.R."/>
            <person name="Miller D.E."/>
            <person name="Barmina O."/>
            <person name="Delaney E."/>
            <person name="Thompson A."/>
            <person name="Comeault A.A."/>
            <person name="Peede D."/>
            <person name="D'Agostino E.R."/>
            <person name="Pelaez J."/>
            <person name="Aguilar J.M."/>
            <person name="Haji D."/>
            <person name="Matsunaga T."/>
            <person name="Armstrong E.E."/>
            <person name="Zych M."/>
            <person name="Ogawa Y."/>
            <person name="Stamenkovic-Radak M."/>
            <person name="Jelic M."/>
            <person name="Veselinovic M.S."/>
            <person name="Tanaskovic M."/>
            <person name="Eric P."/>
            <person name="Gao J.J."/>
            <person name="Katoh T.K."/>
            <person name="Toda M.J."/>
            <person name="Watabe H."/>
            <person name="Watada M."/>
            <person name="Davis J.S."/>
            <person name="Moyle L.C."/>
            <person name="Manoli G."/>
            <person name="Bertolini E."/>
            <person name="Kostal V."/>
            <person name="Hawley R.S."/>
            <person name="Takahashi A."/>
            <person name="Jones C.D."/>
            <person name="Price D.K."/>
            <person name="Whiteman N."/>
            <person name="Kopp A."/>
            <person name="Matute D.R."/>
            <person name="Petrov D.A."/>
        </authorList>
    </citation>
    <scope>NUCLEOTIDE SEQUENCE [LARGE SCALE GENOMIC DNA]</scope>
</reference>
<accession>A0ABM5JE48</accession>
<dbReference type="SMART" id="SM00595">
    <property type="entry name" value="MADF"/>
    <property type="match status" value="2"/>
</dbReference>
<dbReference type="InterPro" id="IPR039353">
    <property type="entry name" value="TF_Adf1"/>
</dbReference>
<dbReference type="GeneID" id="108052912"/>
<evidence type="ECO:0000313" key="4">
    <source>
        <dbReference type="Proteomes" id="UP001652680"/>
    </source>
</evidence>
<reference evidence="3" key="2">
    <citation type="submission" date="2025-05" db="UniProtKB">
        <authorList>
            <consortium name="EnsemblMetazoa"/>
        </authorList>
    </citation>
    <scope>IDENTIFICATION</scope>
</reference>
<dbReference type="PANTHER" id="PTHR12243:SF67">
    <property type="entry name" value="COREPRESSOR OF PANGOLIN, ISOFORM A-RELATED"/>
    <property type="match status" value="1"/>
</dbReference>
<dbReference type="EnsemblMetazoa" id="XM_044461161.1">
    <property type="protein sequence ID" value="XP_044317096.1"/>
    <property type="gene ID" value="LOC108052912"/>
</dbReference>
<name>A0ABM5JE48_DRORH</name>
<keyword evidence="4" id="KW-1185">Reference proteome</keyword>
<evidence type="ECO:0000256" key="1">
    <source>
        <dbReference type="SAM" id="MobiDB-lite"/>
    </source>
</evidence>
<dbReference type="RefSeq" id="XP_044317096.1">
    <property type="nucleotide sequence ID" value="XM_044461161.1"/>
</dbReference>
<feature type="region of interest" description="Disordered" evidence="1">
    <location>
        <begin position="450"/>
        <end position="502"/>
    </location>
</feature>
<feature type="compositionally biased region" description="Low complexity" evidence="1">
    <location>
        <begin position="453"/>
        <end position="487"/>
    </location>
</feature>
<dbReference type="Proteomes" id="UP001652680">
    <property type="component" value="Unassembled WGS sequence"/>
</dbReference>
<dbReference type="InterPro" id="IPR006578">
    <property type="entry name" value="MADF-dom"/>
</dbReference>
<sequence length="1466" mass="163323">MDEEVITVDESPADEINPLILNAGKKRAPESDKDVSTNPFNRILGPGQDHILLSCATERQLIALVRREPSLYDTRHPKFKDDVHREKLWQRIAHHLDTDLTNCLVAWAELRYRFQRHVRCLRSFHRSAAQCKTPLRRRPRIRHEEELLFLYPHVAIYPVMVEKIQPTEAAESNPETETMAEVEFVEPPPLDIIDVDLEEESAYNYRCTNEHRRLIEAVRPYPQLYDPQYPGYENSRHRGLIWGAISNELHDKATKLMKSWLKLVTRYEWELWHRPDQCSSSELCQLMDFLRTHVLRLRGTVCKASKYLQSDWHEPIEHFRSVMSLINTMRNMPDLVQLTDDWLTFKLKPPRYDEFWKKVGREVMCSYERCEVTWLVLRSFHNELQAMRLAGYQLQDKWYFENALSSIFKQIASRTPRRGYKRPHNGAVMQVGEPTPSVARLPLAIVYPPASKGSSSITTSSSTTSSSTTSSSNTTSSSGTNTGPIISNIRNSSGPAIATPTSLSSSVASESSVPSFVIPKITSAISVASASIVPIKLPPIVGISPRTAAPANMVPVKLPHSVGLAQMTKAALGIGLGPIPASIQLAASNATPGAVRPIPQRPGLQVTVRPKQRVPNILPIAPPLSGAVIRAVNLPNQNPIPQTATGQPMQRPVQPSTLGALLSEPPLVPQNSKPVPQNPLSLLKPAPVQPTLVTKIPSNTVSSSSISSATGTPMVRIHQPGLSSGWDAVQNGSPAGKCGATLAPAAAAATIASREDPTIVKATAATSKWISSITLADLNKKYRPIAPAPPGIVRASKPAAEPTPTTLTHPATVGTVPATLAPSARLPTLATATAATSAASETVDTADTEVKAISDAPREATVAAPTATIPTVATVANVKAVTNAKTAAKPTAISVSQPDKEPTTSGSIQSEICADEIMVHLELSAATGNLLHIWGGNLATRYNLNMVRTATLIREVMAVPQLHKKDPQLTEKSNEIWKVIGKKFHMPEEALRACWNYLADNMSVFPLIAPMSELMRPFKGSMKVWEKSHRLFSKFDEIARKYMWMEHKDVLPDVIRHFRKHEHLYWELQKPRPGEMAPAPRQYTDQERQEVWREARVKFPNLNHRDIWSMFKFAFRTYMEDLERGIENPWPQNWWQALEQLRFLAYVRYHPLEPYYYIVHNKISEEVKRCSMYEALMSADPADKSRPTPISLLARLSKEPMPWETEEAKRMLTGQLSRPSSSAAAFALNINAQAPAPTDSPVPVPDNNPVPPKAPATEPIAGKQAPKEKEQLANGTDTGQELVPQTNRITSILPTIEAFQLTQVLRRHPHTFERASTIDKRTAWVRVSKELDATVTECRLGLQYALREMRVLKITDPMHRCTMGHKYYRHMTEIYKQVKPNGQLKVRTPQQLNQSLAEPTLEVVPQRFVPEINMTTCSTGLVLKNWANAVGNLSQASQDELTVKLTKLFSKFAEEANINWIYPPPP</sequence>